<proteinExistence type="predicted"/>
<keyword evidence="1" id="KW-0472">Membrane</keyword>
<evidence type="ECO:0000313" key="2">
    <source>
        <dbReference type="EMBL" id="CAB4829353.1"/>
    </source>
</evidence>
<keyword evidence="1" id="KW-0812">Transmembrane</keyword>
<protein>
    <submittedName>
        <fullName evidence="2">Unannotated protein</fullName>
    </submittedName>
</protein>
<sequence length="29" mass="3048">MDTPIPIVAPVTIATLPSSLLVMVLCVPR</sequence>
<feature type="transmembrane region" description="Helical" evidence="1">
    <location>
        <begin position="6"/>
        <end position="27"/>
    </location>
</feature>
<reference evidence="2" key="1">
    <citation type="submission" date="2020-05" db="EMBL/GenBank/DDBJ databases">
        <authorList>
            <person name="Chiriac C."/>
            <person name="Salcher M."/>
            <person name="Ghai R."/>
            <person name="Kavagutti S V."/>
        </authorList>
    </citation>
    <scope>NUCLEOTIDE SEQUENCE</scope>
</reference>
<evidence type="ECO:0000256" key="1">
    <source>
        <dbReference type="SAM" id="Phobius"/>
    </source>
</evidence>
<organism evidence="2">
    <name type="scientific">freshwater metagenome</name>
    <dbReference type="NCBI Taxonomy" id="449393"/>
    <lineage>
        <taxon>unclassified sequences</taxon>
        <taxon>metagenomes</taxon>
        <taxon>ecological metagenomes</taxon>
    </lineage>
</organism>
<keyword evidence="1" id="KW-1133">Transmembrane helix</keyword>
<accession>A0A6J7A929</accession>
<dbReference type="AlphaFoldDB" id="A0A6J7A929"/>
<gene>
    <name evidence="2" type="ORF">UFOPK3099_01940</name>
</gene>
<dbReference type="EMBL" id="CAFAAV010000166">
    <property type="protein sequence ID" value="CAB4829353.1"/>
    <property type="molecule type" value="Genomic_DNA"/>
</dbReference>
<name>A0A6J7A929_9ZZZZ</name>